<comment type="caution">
    <text evidence="2">The sequence shown here is derived from an EMBL/GenBank/DDBJ whole genome shotgun (WGS) entry which is preliminary data.</text>
</comment>
<organism evidence="2 3">
    <name type="scientific">Euphydryas editha</name>
    <name type="common">Edith's checkerspot</name>
    <dbReference type="NCBI Taxonomy" id="104508"/>
    <lineage>
        <taxon>Eukaryota</taxon>
        <taxon>Metazoa</taxon>
        <taxon>Ecdysozoa</taxon>
        <taxon>Arthropoda</taxon>
        <taxon>Hexapoda</taxon>
        <taxon>Insecta</taxon>
        <taxon>Pterygota</taxon>
        <taxon>Neoptera</taxon>
        <taxon>Endopterygota</taxon>
        <taxon>Lepidoptera</taxon>
        <taxon>Glossata</taxon>
        <taxon>Ditrysia</taxon>
        <taxon>Papilionoidea</taxon>
        <taxon>Nymphalidae</taxon>
        <taxon>Nymphalinae</taxon>
        <taxon>Euphydryas</taxon>
    </lineage>
</organism>
<evidence type="ECO:0000313" key="3">
    <source>
        <dbReference type="Proteomes" id="UP001153954"/>
    </source>
</evidence>
<feature type="region of interest" description="Disordered" evidence="1">
    <location>
        <begin position="57"/>
        <end position="81"/>
    </location>
</feature>
<accession>A0AAU9TMB3</accession>
<evidence type="ECO:0000313" key="2">
    <source>
        <dbReference type="EMBL" id="CAH2087824.1"/>
    </source>
</evidence>
<sequence>MLVKLSSHFLLMSYPDVDMLKHKDNFTMECVLPRRPKQNLPPLPEDREYSNVEYKKSKLVHRKRRQRRQVSLPVLPESDEC</sequence>
<gene>
    <name evidence="2" type="ORF">EEDITHA_LOCUS4043</name>
</gene>
<feature type="compositionally biased region" description="Basic residues" evidence="1">
    <location>
        <begin position="57"/>
        <end position="68"/>
    </location>
</feature>
<protein>
    <submittedName>
        <fullName evidence="2">Uncharacterized protein</fullName>
    </submittedName>
</protein>
<dbReference type="EMBL" id="CAKOGL010000007">
    <property type="protein sequence ID" value="CAH2087824.1"/>
    <property type="molecule type" value="Genomic_DNA"/>
</dbReference>
<dbReference type="Proteomes" id="UP001153954">
    <property type="component" value="Unassembled WGS sequence"/>
</dbReference>
<proteinExistence type="predicted"/>
<reference evidence="2" key="1">
    <citation type="submission" date="2022-03" db="EMBL/GenBank/DDBJ databases">
        <authorList>
            <person name="Tunstrom K."/>
        </authorList>
    </citation>
    <scope>NUCLEOTIDE SEQUENCE</scope>
</reference>
<keyword evidence="3" id="KW-1185">Reference proteome</keyword>
<dbReference type="AlphaFoldDB" id="A0AAU9TMB3"/>
<evidence type="ECO:0000256" key="1">
    <source>
        <dbReference type="SAM" id="MobiDB-lite"/>
    </source>
</evidence>
<name>A0AAU9TMB3_EUPED</name>